<dbReference type="PRINTS" id="PR00326">
    <property type="entry name" value="GTP1OBG"/>
</dbReference>
<feature type="domain" description="G" evidence="1">
    <location>
        <begin position="96"/>
        <end position="204"/>
    </location>
</feature>
<protein>
    <recommendedName>
        <fullName evidence="1">G domain-containing protein</fullName>
    </recommendedName>
</protein>
<dbReference type="InterPro" id="IPR006073">
    <property type="entry name" value="GTP-bd"/>
</dbReference>
<gene>
    <name evidence="2" type="ORF">K457DRAFT_19968</name>
</gene>
<dbReference type="InterPro" id="IPR027417">
    <property type="entry name" value="P-loop_NTPase"/>
</dbReference>
<dbReference type="OrthoDB" id="8954335at2759"/>
<evidence type="ECO:0000313" key="3">
    <source>
        <dbReference type="Proteomes" id="UP000078512"/>
    </source>
</evidence>
<sequence length="310" mass="34366">MPYDSTIVPATAVASTITTTATATAIVTTDITPLHSYAHTKDLPGNPKKNLQRSLSDNMVDNSSHPEYSRVVNDMNDWVRARSEFYNNPEPSVVNLAIVGNPGVGKSAILNALGGHFDSGYSEVSGRTTEVSDKLVPINHFQLRLFDIPGIDDCSPDGRDSIVKHLKMLEEALSQEGPFVILFVIKPTNGRIKPGDYVIMKTVLESLKEGPQMGLILTQARPTDMHQYRSPTYTRMVLGPLEKIVDKRSKKFLSKVPPLVLADHDERGFSADERIDILNFVLSFDPKPVDSRNMVEQVVRQFFDAVIMSI</sequence>
<reference evidence="2 3" key="1">
    <citation type="submission" date="2016-05" db="EMBL/GenBank/DDBJ databases">
        <title>Genome sequencing reveals origins of a unique bacterial endosymbiosis in the earliest lineages of terrestrial Fungi.</title>
        <authorList>
            <consortium name="DOE Joint Genome Institute"/>
            <person name="Uehling J."/>
            <person name="Gryganskyi A."/>
            <person name="Hameed K."/>
            <person name="Tschaplinski T."/>
            <person name="Misztal P."/>
            <person name="Wu S."/>
            <person name="Desiro A."/>
            <person name="Vande Pol N."/>
            <person name="Du Z.-Y."/>
            <person name="Zienkiewicz A."/>
            <person name="Zienkiewicz K."/>
            <person name="Morin E."/>
            <person name="Tisserant E."/>
            <person name="Splivallo R."/>
            <person name="Hainaut M."/>
            <person name="Henrissat B."/>
            <person name="Ohm R."/>
            <person name="Kuo A."/>
            <person name="Yan J."/>
            <person name="Lipzen A."/>
            <person name="Nolan M."/>
            <person name="Labutti K."/>
            <person name="Barry K."/>
            <person name="Goldstein A."/>
            <person name="Labbe J."/>
            <person name="Schadt C."/>
            <person name="Tuskan G."/>
            <person name="Grigoriev I."/>
            <person name="Martin F."/>
            <person name="Vilgalys R."/>
            <person name="Bonito G."/>
        </authorList>
    </citation>
    <scope>NUCLEOTIDE SEQUENCE [LARGE SCALE GENOMIC DNA]</scope>
    <source>
        <strain evidence="2 3">AG-77</strain>
    </source>
</reference>
<dbReference type="Gene3D" id="3.40.50.300">
    <property type="entry name" value="P-loop containing nucleotide triphosphate hydrolases"/>
    <property type="match status" value="1"/>
</dbReference>
<dbReference type="Proteomes" id="UP000078512">
    <property type="component" value="Unassembled WGS sequence"/>
</dbReference>
<accession>A0A197JUA7</accession>
<evidence type="ECO:0000313" key="2">
    <source>
        <dbReference type="EMBL" id="OAQ28795.1"/>
    </source>
</evidence>
<evidence type="ECO:0000259" key="1">
    <source>
        <dbReference type="Pfam" id="PF01926"/>
    </source>
</evidence>
<name>A0A197JUA7_9FUNG</name>
<proteinExistence type="predicted"/>
<organism evidence="2 3">
    <name type="scientific">Linnemannia elongata AG-77</name>
    <dbReference type="NCBI Taxonomy" id="1314771"/>
    <lineage>
        <taxon>Eukaryota</taxon>
        <taxon>Fungi</taxon>
        <taxon>Fungi incertae sedis</taxon>
        <taxon>Mucoromycota</taxon>
        <taxon>Mortierellomycotina</taxon>
        <taxon>Mortierellomycetes</taxon>
        <taxon>Mortierellales</taxon>
        <taxon>Mortierellaceae</taxon>
        <taxon>Linnemannia</taxon>
    </lineage>
</organism>
<dbReference type="SUPFAM" id="SSF52540">
    <property type="entry name" value="P-loop containing nucleoside triphosphate hydrolases"/>
    <property type="match status" value="1"/>
</dbReference>
<dbReference type="Pfam" id="PF01926">
    <property type="entry name" value="MMR_HSR1"/>
    <property type="match status" value="1"/>
</dbReference>
<dbReference type="AlphaFoldDB" id="A0A197JUA7"/>
<dbReference type="GO" id="GO:0005525">
    <property type="term" value="F:GTP binding"/>
    <property type="evidence" value="ECO:0007669"/>
    <property type="project" value="InterPro"/>
</dbReference>
<keyword evidence="3" id="KW-1185">Reference proteome</keyword>
<dbReference type="EMBL" id="KV442046">
    <property type="protein sequence ID" value="OAQ28795.1"/>
    <property type="molecule type" value="Genomic_DNA"/>
</dbReference>